<feature type="transmembrane region" description="Helical" evidence="3">
    <location>
        <begin position="124"/>
        <end position="148"/>
    </location>
</feature>
<dbReference type="SMART" id="SM00054">
    <property type="entry name" value="EFh"/>
    <property type="match status" value="3"/>
</dbReference>
<feature type="domain" description="SSD" evidence="4">
    <location>
        <begin position="88"/>
        <end position="260"/>
    </location>
</feature>
<feature type="region of interest" description="Disordered" evidence="2">
    <location>
        <begin position="819"/>
        <end position="962"/>
    </location>
</feature>
<feature type="domain" description="EF-hand" evidence="5">
    <location>
        <begin position="1168"/>
        <end position="1201"/>
    </location>
</feature>
<dbReference type="PROSITE" id="PS50156">
    <property type="entry name" value="SSD"/>
    <property type="match status" value="1"/>
</dbReference>
<evidence type="ECO:0000256" key="1">
    <source>
        <dbReference type="ARBA" id="ARBA00022837"/>
    </source>
</evidence>
<feature type="transmembrane region" description="Helical" evidence="3">
    <location>
        <begin position="93"/>
        <end position="112"/>
    </location>
</feature>
<feature type="transmembrane region" description="Helical" evidence="3">
    <location>
        <begin position="749"/>
        <end position="772"/>
    </location>
</feature>
<dbReference type="PROSITE" id="PS00018">
    <property type="entry name" value="EF_HAND_1"/>
    <property type="match status" value="3"/>
</dbReference>
<feature type="compositionally biased region" description="Polar residues" evidence="2">
    <location>
        <begin position="821"/>
        <end position="830"/>
    </location>
</feature>
<dbReference type="InterPro" id="IPR053958">
    <property type="entry name" value="HMGCR/SNAP/NPC1-like_SSD"/>
</dbReference>
<feature type="compositionally biased region" description="Low complexity" evidence="2">
    <location>
        <begin position="936"/>
        <end position="949"/>
    </location>
</feature>
<dbReference type="InterPro" id="IPR018247">
    <property type="entry name" value="EF_Hand_1_Ca_BS"/>
</dbReference>
<dbReference type="PANTHER" id="PTHR45727:SF2">
    <property type="entry name" value="NPC INTRACELLULAR CHOLESTEROL TRANSPORTER 1"/>
    <property type="match status" value="1"/>
</dbReference>
<accession>A0A418B8J5</accession>
<feature type="compositionally biased region" description="Basic and acidic residues" evidence="2">
    <location>
        <begin position="901"/>
        <end position="911"/>
    </location>
</feature>
<protein>
    <submittedName>
        <fullName evidence="6">Uncharacterized protein</fullName>
    </submittedName>
</protein>
<keyword evidence="3" id="KW-1133">Transmembrane helix</keyword>
<dbReference type="GO" id="GO:0015918">
    <property type="term" value="P:sterol transport"/>
    <property type="evidence" value="ECO:0007669"/>
    <property type="project" value="TreeGrafter"/>
</dbReference>
<keyword evidence="7" id="KW-1185">Reference proteome</keyword>
<dbReference type="PROSITE" id="PS50222">
    <property type="entry name" value="EF_HAND_2"/>
    <property type="match status" value="3"/>
</dbReference>
<evidence type="ECO:0000259" key="4">
    <source>
        <dbReference type="PROSITE" id="PS50156"/>
    </source>
</evidence>
<name>A0A418B8J5_9STRA</name>
<dbReference type="Gene3D" id="1.10.238.10">
    <property type="entry name" value="EF-hand"/>
    <property type="match status" value="2"/>
</dbReference>
<dbReference type="VEuPathDB" id="FungiDB:H310_09361"/>
<dbReference type="Gene3D" id="1.20.1640.10">
    <property type="entry name" value="Multidrug efflux transporter AcrB transmembrane domain"/>
    <property type="match status" value="2"/>
</dbReference>
<keyword evidence="3" id="KW-0472">Membrane</keyword>
<dbReference type="InterPro" id="IPR011992">
    <property type="entry name" value="EF-hand-dom_pair"/>
</dbReference>
<dbReference type="InterPro" id="IPR002048">
    <property type="entry name" value="EF_hand_dom"/>
</dbReference>
<feature type="transmembrane region" description="Helical" evidence="3">
    <location>
        <begin position="210"/>
        <end position="229"/>
    </location>
</feature>
<feature type="transmembrane region" description="Helical" evidence="3">
    <location>
        <begin position="666"/>
        <end position="691"/>
    </location>
</feature>
<dbReference type="EMBL" id="QUSY01000026">
    <property type="protein sequence ID" value="RHY34528.1"/>
    <property type="molecule type" value="Genomic_DNA"/>
</dbReference>
<dbReference type="Pfam" id="PF12349">
    <property type="entry name" value="Sterol-sensing"/>
    <property type="match status" value="1"/>
</dbReference>
<dbReference type="GO" id="GO:0032934">
    <property type="term" value="F:sterol binding"/>
    <property type="evidence" value="ECO:0007669"/>
    <property type="project" value="TreeGrafter"/>
</dbReference>
<evidence type="ECO:0000313" key="7">
    <source>
        <dbReference type="Proteomes" id="UP000285060"/>
    </source>
</evidence>
<dbReference type="Proteomes" id="UP000285060">
    <property type="component" value="Unassembled WGS sequence"/>
</dbReference>
<dbReference type="GO" id="GO:0016020">
    <property type="term" value="C:membrane"/>
    <property type="evidence" value="ECO:0007669"/>
    <property type="project" value="TreeGrafter"/>
</dbReference>
<keyword evidence="1" id="KW-0106">Calcium</keyword>
<feature type="domain" description="EF-hand" evidence="5">
    <location>
        <begin position="994"/>
        <end position="1029"/>
    </location>
</feature>
<evidence type="ECO:0000313" key="6">
    <source>
        <dbReference type="EMBL" id="RHY34528.1"/>
    </source>
</evidence>
<dbReference type="PANTHER" id="PTHR45727">
    <property type="entry name" value="NPC INTRACELLULAR CHOLESTEROL TRANSPORTER 1"/>
    <property type="match status" value="1"/>
</dbReference>
<feature type="transmembrane region" description="Helical" evidence="3">
    <location>
        <begin position="235"/>
        <end position="260"/>
    </location>
</feature>
<dbReference type="CDD" id="cd00051">
    <property type="entry name" value="EFh"/>
    <property type="match status" value="2"/>
</dbReference>
<feature type="transmembrane region" description="Helical" evidence="3">
    <location>
        <begin position="154"/>
        <end position="176"/>
    </location>
</feature>
<comment type="caution">
    <text evidence="6">The sequence shown here is derived from an EMBL/GenBank/DDBJ whole genome shotgun (WGS) entry which is preliminary data.</text>
</comment>
<feature type="transmembrane region" description="Helical" evidence="3">
    <location>
        <begin position="597"/>
        <end position="615"/>
    </location>
</feature>
<feature type="domain" description="EF-hand" evidence="5">
    <location>
        <begin position="1135"/>
        <end position="1165"/>
    </location>
</feature>
<sequence length="1201" mass="131960">MDMYTTVLGQFPPNARDNVALFQESKAMLSTILAYNYYDEAQNAKAKAWERRYIDFLQVEARENAVFTIDFMAEVSIADEIAVASKGDVTPAALSYVLMIIYVTLGINRWNWRDLRHSFTHAKLLVGFLGILLILVSVVSTIGLFSWFGVHVQIVIMEVVPFLTLAIGVDNIFLLVHQVHVVETAERTEGSPLAVDVVLANAVGRIGPSIVLASITESAAFLFGCISPMPAVLWFAAFSAAAVFVNLVVQMTMFLALLALDKRRDASKSTIRRTNMSRSATSELQVPLEATPAPILTPVDPPSPSKVVHKSLAERAVEAYASLLVQWPVKLAVVTIFFTWTLLSIRSAQWLEQGLNNKDAMPSKSYMVSYFDAIDATLETGPPIFYIVEAGYKSNPKSFDFSDTTTTQLFCKSKAFCAAQSIPNIVEALGNGGRSNLTRMAPGVYYSWLDDFWPFASAQTECCRVDAATKTYLPLNAANASYMAVRKASPSCLPATMSTPPIPKENFMDLFRIFASANAGPLCSHGGGSIYRGQFSIDNNPIPVASTDLALHSSTGKSSAVTAVSYMAISNANPTQRDYIATYKQARKAAEYMSQTTGVQVWVYSIFFCFFDQYLTIVNDTFLLVGLALAAIFVLHVVYFGSFVVPLVVTAVIANVCVGLMQPFGILLNGLSVVNLIIAAGISVEFCSHLARSFYFAKPTSTSGNSRAKDALHHVMLSVVFGITITKIVGLSALTLCDSRVFQKYYFRMYLTIVLSGLVHGMVLLPVLLSLADDFTGRWKRRKLEKQRPVDASDIQDGDWVSAKQEIVRLRLLLAQLDPQPDSSSPTNKASRGVPMHRSMSATDPDSPKGRRHDSAAAGESAEGRALWSQGTENKGPSRLVHAHSTPATIECEDDGSFDSLDPKSSDESRLVRSMGRVTSARASPATSPHHRRPSITDASTDPDSTSSDESAEGRAVWSHSTTGSTTFDDGAIVYEKSRAAQDLLDAIRTKLFARYDSLRASFLKMDVDRSGYISEDEFRTCMANMGLHMTDDEAELLQQSYPHKEAAGEIDRGMGYLEFVNVMTDQLQYIPGSGEDEESGNYFRLTTAGTAYRPHGLNEDDRPIRQHSSPMANADVIRMQKKIHRQVFGLFTSMKDAFKAADRDGSGYIELPEFVRLVQDTLDMADIDNGQARELLHKFDTNGDGKLAYSEFVKCLHVPH</sequence>
<keyword evidence="3" id="KW-0812">Transmembrane</keyword>
<feature type="transmembrane region" description="Helical" evidence="3">
    <location>
        <begin position="621"/>
        <end position="654"/>
    </location>
</feature>
<dbReference type="SUPFAM" id="SSF47473">
    <property type="entry name" value="EF-hand"/>
    <property type="match status" value="1"/>
</dbReference>
<evidence type="ECO:0000259" key="5">
    <source>
        <dbReference type="PROSITE" id="PS50222"/>
    </source>
</evidence>
<dbReference type="InterPro" id="IPR000731">
    <property type="entry name" value="SSD"/>
</dbReference>
<dbReference type="SUPFAM" id="SSF82866">
    <property type="entry name" value="Multidrug efflux transporter AcrB transmembrane domain"/>
    <property type="match status" value="2"/>
</dbReference>
<dbReference type="Pfam" id="PF13202">
    <property type="entry name" value="EF-hand_5"/>
    <property type="match status" value="1"/>
</dbReference>
<evidence type="ECO:0000256" key="2">
    <source>
        <dbReference type="SAM" id="MobiDB-lite"/>
    </source>
</evidence>
<feature type="compositionally biased region" description="Basic and acidic residues" evidence="2">
    <location>
        <begin position="846"/>
        <end position="855"/>
    </location>
</feature>
<reference evidence="6 7" key="1">
    <citation type="submission" date="2018-08" db="EMBL/GenBank/DDBJ databases">
        <title>Aphanomyces genome sequencing and annotation.</title>
        <authorList>
            <person name="Minardi D."/>
            <person name="Oidtmann B."/>
            <person name="Van Der Giezen M."/>
            <person name="Studholme D.J."/>
        </authorList>
    </citation>
    <scope>NUCLEOTIDE SEQUENCE [LARGE SCALE GENOMIC DNA]</scope>
    <source>
        <strain evidence="6 7">NJM0002</strain>
    </source>
</reference>
<gene>
    <name evidence="6" type="ORF">DYB32_000884</name>
</gene>
<feature type="transmembrane region" description="Helical" evidence="3">
    <location>
        <begin position="711"/>
        <end position="737"/>
    </location>
</feature>
<dbReference type="AlphaFoldDB" id="A0A418B8J5"/>
<organism evidence="6 7">
    <name type="scientific">Aphanomyces invadans</name>
    <dbReference type="NCBI Taxonomy" id="157072"/>
    <lineage>
        <taxon>Eukaryota</taxon>
        <taxon>Sar</taxon>
        <taxon>Stramenopiles</taxon>
        <taxon>Oomycota</taxon>
        <taxon>Saprolegniomycetes</taxon>
        <taxon>Saprolegniales</taxon>
        <taxon>Verrucalvaceae</taxon>
        <taxon>Aphanomyces</taxon>
    </lineage>
</organism>
<proteinExistence type="predicted"/>
<evidence type="ECO:0000256" key="3">
    <source>
        <dbReference type="SAM" id="Phobius"/>
    </source>
</evidence>
<dbReference type="Pfam" id="PF13499">
    <property type="entry name" value="EF-hand_7"/>
    <property type="match status" value="1"/>
</dbReference>
<dbReference type="GO" id="GO:0005509">
    <property type="term" value="F:calcium ion binding"/>
    <property type="evidence" value="ECO:0007669"/>
    <property type="project" value="InterPro"/>
</dbReference>